<dbReference type="PROSITE" id="PS51257">
    <property type="entry name" value="PROKAR_LIPOPROTEIN"/>
    <property type="match status" value="1"/>
</dbReference>
<dbReference type="RefSeq" id="WP_047760300.1">
    <property type="nucleotide sequence ID" value="NZ_CP091510.1"/>
</dbReference>
<keyword evidence="1" id="KW-0732">Signal</keyword>
<name>A0A0J0YTI3_9NEIS</name>
<feature type="chain" id="PRO_5005246875" evidence="1">
    <location>
        <begin position="22"/>
        <end position="162"/>
    </location>
</feature>
<reference evidence="2 3" key="1">
    <citation type="submission" date="2014-11" db="EMBL/GenBank/DDBJ databases">
        <title>Genome of a novel goose pathogen.</title>
        <authorList>
            <person name="Hansen C.M."/>
            <person name="Hueffer K."/>
            <person name="Choi S.C."/>
        </authorList>
    </citation>
    <scope>NUCLEOTIDE SEQUENCE [LARGE SCALE GENOMIC DNA]</scope>
    <source>
        <strain evidence="2 3">KH1503</strain>
    </source>
</reference>
<evidence type="ECO:0000313" key="2">
    <source>
        <dbReference type="EMBL" id="KLT73426.1"/>
    </source>
</evidence>
<comment type="caution">
    <text evidence="2">The sequence shown here is derived from an EMBL/GenBank/DDBJ whole genome shotgun (WGS) entry which is preliminary data.</text>
</comment>
<dbReference type="OrthoDB" id="7054253at2"/>
<gene>
    <name evidence="2" type="ORF">PL75_02280</name>
</gene>
<dbReference type="STRING" id="1470200.PL75_02280"/>
<sequence length="162" mass="17648">MKKLAYIAPLALLLGACSVGTPGMSVGIGLGTNIGSNVGLGTSINIPVGFDKNRSAEKSNGGINVIEEQIVTYFDARGNTSDSPVKGGYYRQLIGKRGNEYTVQDFYSDHSRKRTDPYILPRSELLNFRAHPTEGTLTTYAYNGNIMQQQTFSNNKLISAKY</sequence>
<keyword evidence="3" id="KW-1185">Reference proteome</keyword>
<proteinExistence type="predicted"/>
<evidence type="ECO:0000313" key="3">
    <source>
        <dbReference type="Proteomes" id="UP000036027"/>
    </source>
</evidence>
<accession>A0A0J0YTI3</accession>
<dbReference type="EMBL" id="JTDO01000003">
    <property type="protein sequence ID" value="KLT73426.1"/>
    <property type="molecule type" value="Genomic_DNA"/>
</dbReference>
<dbReference type="Proteomes" id="UP000036027">
    <property type="component" value="Unassembled WGS sequence"/>
</dbReference>
<dbReference type="AlphaFoldDB" id="A0A0J0YTI3"/>
<feature type="signal peptide" evidence="1">
    <location>
        <begin position="1"/>
        <end position="21"/>
    </location>
</feature>
<protein>
    <submittedName>
        <fullName evidence="2">NemA protein</fullName>
    </submittedName>
</protein>
<dbReference type="PATRIC" id="fig|1470200.3.peg.1530"/>
<organism evidence="2 3">
    <name type="scientific">Neisseria arctica</name>
    <dbReference type="NCBI Taxonomy" id="1470200"/>
    <lineage>
        <taxon>Bacteria</taxon>
        <taxon>Pseudomonadati</taxon>
        <taxon>Pseudomonadota</taxon>
        <taxon>Betaproteobacteria</taxon>
        <taxon>Neisseriales</taxon>
        <taxon>Neisseriaceae</taxon>
        <taxon>Neisseria</taxon>
    </lineage>
</organism>
<evidence type="ECO:0000256" key="1">
    <source>
        <dbReference type="SAM" id="SignalP"/>
    </source>
</evidence>